<dbReference type="Pfam" id="PF02219">
    <property type="entry name" value="MTHFR"/>
    <property type="match status" value="1"/>
</dbReference>
<feature type="region of interest" description="Disordered" evidence="13">
    <location>
        <begin position="1"/>
        <end position="29"/>
    </location>
</feature>
<evidence type="ECO:0000256" key="13">
    <source>
        <dbReference type="SAM" id="MobiDB-lite"/>
    </source>
</evidence>
<dbReference type="NCBIfam" id="TIGR00676">
    <property type="entry name" value="fadh2"/>
    <property type="match status" value="1"/>
</dbReference>
<protein>
    <recommendedName>
        <fullName evidence="12">Methylenetetrahydrofolate reductase</fullName>
        <ecNumber evidence="12">1.5.1.54</ecNumber>
    </recommendedName>
</protein>
<dbReference type="OrthoDB" id="9812555at2"/>
<evidence type="ECO:0000313" key="15">
    <source>
        <dbReference type="Proteomes" id="UP000295783"/>
    </source>
</evidence>
<dbReference type="Proteomes" id="UP000295783">
    <property type="component" value="Unassembled WGS sequence"/>
</dbReference>
<evidence type="ECO:0000256" key="10">
    <source>
        <dbReference type="ARBA" id="ARBA00034478"/>
    </source>
</evidence>
<dbReference type="PANTHER" id="PTHR45754:SF3">
    <property type="entry name" value="METHYLENETETRAHYDROFOLATE REDUCTASE (NADPH)"/>
    <property type="match status" value="1"/>
</dbReference>
<evidence type="ECO:0000256" key="3">
    <source>
        <dbReference type="ARBA" id="ARBA00006743"/>
    </source>
</evidence>
<keyword evidence="4" id="KW-0028">Amino-acid biosynthesis</keyword>
<dbReference type="InterPro" id="IPR029041">
    <property type="entry name" value="FAD-linked_oxidoreductase-like"/>
</dbReference>
<dbReference type="InterPro" id="IPR004620">
    <property type="entry name" value="MTHF_reductase_bac"/>
</dbReference>
<dbReference type="GO" id="GO:0106312">
    <property type="term" value="F:methylenetetrahydrofolate reductase (NADH) activity"/>
    <property type="evidence" value="ECO:0007669"/>
    <property type="project" value="UniProtKB-EC"/>
</dbReference>
<dbReference type="Gene3D" id="3.20.20.220">
    <property type="match status" value="1"/>
</dbReference>
<dbReference type="EC" id="1.5.1.54" evidence="12"/>
<evidence type="ECO:0000256" key="8">
    <source>
        <dbReference type="ARBA" id="ARBA00023027"/>
    </source>
</evidence>
<evidence type="ECO:0000256" key="9">
    <source>
        <dbReference type="ARBA" id="ARBA00023167"/>
    </source>
</evidence>
<evidence type="ECO:0000313" key="14">
    <source>
        <dbReference type="EMBL" id="TDQ84590.1"/>
    </source>
</evidence>
<keyword evidence="8" id="KW-0520">NAD</keyword>
<comment type="caution">
    <text evidence="14">The sequence shown here is derived from an EMBL/GenBank/DDBJ whole genome shotgun (WGS) entry which is preliminary data.</text>
</comment>
<feature type="compositionally biased region" description="Pro residues" evidence="13">
    <location>
        <begin position="1"/>
        <end position="12"/>
    </location>
</feature>
<dbReference type="CDD" id="cd00537">
    <property type="entry name" value="MTHFR"/>
    <property type="match status" value="1"/>
</dbReference>
<dbReference type="InterPro" id="IPR003171">
    <property type="entry name" value="Mehydrof_redctse-like"/>
</dbReference>
<comment type="pathway">
    <text evidence="10">Amino-acid biosynthesis; L-methionine biosynthesis via de novo pathway.</text>
</comment>
<comment type="catalytic activity">
    <reaction evidence="11">
        <text>(6S)-5-methyl-5,6,7,8-tetrahydrofolate + NAD(+) = (6R)-5,10-methylene-5,6,7,8-tetrahydrofolate + NADH + H(+)</text>
        <dbReference type="Rhea" id="RHEA:19821"/>
        <dbReference type="ChEBI" id="CHEBI:15378"/>
        <dbReference type="ChEBI" id="CHEBI:15636"/>
        <dbReference type="ChEBI" id="CHEBI:18608"/>
        <dbReference type="ChEBI" id="CHEBI:57540"/>
        <dbReference type="ChEBI" id="CHEBI:57945"/>
        <dbReference type="EC" id="1.5.1.54"/>
    </reaction>
    <physiologicalReaction direction="right-to-left" evidence="11">
        <dbReference type="Rhea" id="RHEA:19823"/>
    </physiologicalReaction>
</comment>
<comment type="similarity">
    <text evidence="3 12">Belongs to the methylenetetrahydrofolate reductase family.</text>
</comment>
<keyword evidence="9" id="KW-0486">Methionine biosynthesis</keyword>
<evidence type="ECO:0000256" key="4">
    <source>
        <dbReference type="ARBA" id="ARBA00022605"/>
    </source>
</evidence>
<keyword evidence="5 12" id="KW-0285">Flavoprotein</keyword>
<evidence type="ECO:0000256" key="11">
    <source>
        <dbReference type="ARBA" id="ARBA00048628"/>
    </source>
</evidence>
<comment type="cofactor">
    <cofactor evidence="1 12">
        <name>FAD</name>
        <dbReference type="ChEBI" id="CHEBI:57692"/>
    </cofactor>
</comment>
<accession>A0A4R6WWK1</accession>
<dbReference type="PANTHER" id="PTHR45754">
    <property type="entry name" value="METHYLENETETRAHYDROFOLATE REDUCTASE"/>
    <property type="match status" value="1"/>
</dbReference>
<dbReference type="AlphaFoldDB" id="A0A4R6WWK1"/>
<dbReference type="SUPFAM" id="SSF51730">
    <property type="entry name" value="FAD-linked oxidoreductase"/>
    <property type="match status" value="1"/>
</dbReference>
<dbReference type="EMBL" id="SNYW01000006">
    <property type="protein sequence ID" value="TDQ84590.1"/>
    <property type="molecule type" value="Genomic_DNA"/>
</dbReference>
<sequence length="318" mass="34087">MLLSPTPEPTPDPAVARSAPADFRRRPDRPAAPRLSFEFFPPKPDQPVAAFWRTVADLAALDPQFCSVTFGAGGSTRRATGTIAAEIQDRHGLPAAAHLTCVDATRAEIDAIASGYWQTGIRHIVALRGDPRGGAGGAYSPARDGYAYADALVAGLARRHAFEISVAAYPETHPQAASAAADTDNLKRKIDNGASRAITQFCFDMAAFERFLDRAARAGVAVPIAAGILPIVNFARLESFAAACGAHLPADLRRAAAGIDDEPLRRHRFAVDLAIAQCDALYRLGIRDFHFYTLNRAELVKEICDGMGWSPLVQRAAN</sequence>
<keyword evidence="15" id="KW-1185">Reference proteome</keyword>
<evidence type="ECO:0000256" key="5">
    <source>
        <dbReference type="ARBA" id="ARBA00022630"/>
    </source>
</evidence>
<keyword evidence="7 12" id="KW-0560">Oxidoreductase</keyword>
<evidence type="ECO:0000256" key="2">
    <source>
        <dbReference type="ARBA" id="ARBA00004777"/>
    </source>
</evidence>
<proteinExistence type="inferred from homology"/>
<organism evidence="14 15">
    <name type="scientific">Dongia mobilis</name>
    <dbReference type="NCBI Taxonomy" id="578943"/>
    <lineage>
        <taxon>Bacteria</taxon>
        <taxon>Pseudomonadati</taxon>
        <taxon>Pseudomonadota</taxon>
        <taxon>Alphaproteobacteria</taxon>
        <taxon>Rhodospirillales</taxon>
        <taxon>Dongiaceae</taxon>
        <taxon>Dongia</taxon>
    </lineage>
</organism>
<comment type="pathway">
    <text evidence="2 12">One-carbon metabolism; tetrahydrofolate interconversion.</text>
</comment>
<dbReference type="UniPathway" id="UPA00193"/>
<evidence type="ECO:0000256" key="1">
    <source>
        <dbReference type="ARBA" id="ARBA00001974"/>
    </source>
</evidence>
<dbReference type="GO" id="GO:0071949">
    <property type="term" value="F:FAD binding"/>
    <property type="evidence" value="ECO:0007669"/>
    <property type="project" value="TreeGrafter"/>
</dbReference>
<evidence type="ECO:0000256" key="12">
    <source>
        <dbReference type="RuleBase" id="RU003862"/>
    </source>
</evidence>
<dbReference type="GO" id="GO:0009086">
    <property type="term" value="P:methionine biosynthetic process"/>
    <property type="evidence" value="ECO:0007669"/>
    <property type="project" value="UniProtKB-KW"/>
</dbReference>
<dbReference type="GO" id="GO:0005829">
    <property type="term" value="C:cytosol"/>
    <property type="evidence" value="ECO:0007669"/>
    <property type="project" value="InterPro"/>
</dbReference>
<name>A0A4R6WWK1_9PROT</name>
<reference evidence="14 15" key="1">
    <citation type="submission" date="2019-03" db="EMBL/GenBank/DDBJ databases">
        <title>Genomic Encyclopedia of Type Strains, Phase III (KMG-III): the genomes of soil and plant-associated and newly described type strains.</title>
        <authorList>
            <person name="Whitman W."/>
        </authorList>
    </citation>
    <scope>NUCLEOTIDE SEQUENCE [LARGE SCALE GENOMIC DNA]</scope>
    <source>
        <strain evidence="14 15">CGMCC 1.7660</strain>
    </source>
</reference>
<evidence type="ECO:0000256" key="6">
    <source>
        <dbReference type="ARBA" id="ARBA00022827"/>
    </source>
</evidence>
<gene>
    <name evidence="14" type="ORF">A8950_1149</name>
</gene>
<dbReference type="GO" id="GO:0035999">
    <property type="term" value="P:tetrahydrofolate interconversion"/>
    <property type="evidence" value="ECO:0007669"/>
    <property type="project" value="UniProtKB-UniPathway"/>
</dbReference>
<evidence type="ECO:0000256" key="7">
    <source>
        <dbReference type="ARBA" id="ARBA00023002"/>
    </source>
</evidence>
<keyword evidence="6 12" id="KW-0274">FAD</keyword>